<protein>
    <recommendedName>
        <fullName evidence="4">Stress-induced protein</fullName>
    </recommendedName>
</protein>
<dbReference type="EMBL" id="CABFMQ020000074">
    <property type="protein sequence ID" value="VTZ49599.1"/>
    <property type="molecule type" value="Genomic_DNA"/>
</dbReference>
<evidence type="ECO:0000256" key="1">
    <source>
        <dbReference type="SAM" id="MobiDB-lite"/>
    </source>
</evidence>
<dbReference type="Proteomes" id="UP000485880">
    <property type="component" value="Unassembled WGS sequence"/>
</dbReference>
<accession>A0A8B6M5E9</accession>
<feature type="region of interest" description="Disordered" evidence="1">
    <location>
        <begin position="1"/>
        <end position="92"/>
    </location>
</feature>
<evidence type="ECO:0008006" key="4">
    <source>
        <dbReference type="Google" id="ProtNLM"/>
    </source>
</evidence>
<feature type="compositionally biased region" description="Basic and acidic residues" evidence="1">
    <location>
        <begin position="51"/>
        <end position="64"/>
    </location>
</feature>
<comment type="caution">
    <text evidence="2">The sequence shown here is derived from an EMBL/GenBank/DDBJ whole genome shotgun (WGS) entry which is preliminary data.</text>
</comment>
<sequence length="92" mass="9479">MAKEEHTRGGSHEQHVKAGEQSHKNTTDSSAQGREGGQSGSERGSGSSRGGTHEQHVKAGEQSHKGGSASGSSQGGTHEQHVKAGQQSHKNS</sequence>
<evidence type="ECO:0000313" key="2">
    <source>
        <dbReference type="EMBL" id="VTZ49599.1"/>
    </source>
</evidence>
<feature type="compositionally biased region" description="Low complexity" evidence="1">
    <location>
        <begin position="65"/>
        <end position="76"/>
    </location>
</feature>
<feature type="compositionally biased region" description="Basic and acidic residues" evidence="1">
    <location>
        <begin position="1"/>
        <end position="26"/>
    </location>
</feature>
<keyword evidence="3" id="KW-1185">Reference proteome</keyword>
<evidence type="ECO:0000313" key="3">
    <source>
        <dbReference type="Proteomes" id="UP000485880"/>
    </source>
</evidence>
<reference evidence="2 3" key="1">
    <citation type="submission" date="2019-05" db="EMBL/GenBank/DDBJ databases">
        <authorList>
            <person name="Farhan Ul Haque M."/>
        </authorList>
    </citation>
    <scope>NUCLEOTIDE SEQUENCE [LARGE SCALE GENOMIC DNA]</scope>
    <source>
        <strain evidence="2">2</strain>
    </source>
</reference>
<gene>
    <name evidence="2" type="ORF">MPC4_180005</name>
</gene>
<name>A0A8B6M5E9_METTU</name>
<organism evidence="2 3">
    <name type="scientific">Methylocella tundrae</name>
    <dbReference type="NCBI Taxonomy" id="227605"/>
    <lineage>
        <taxon>Bacteria</taxon>
        <taxon>Pseudomonadati</taxon>
        <taxon>Pseudomonadota</taxon>
        <taxon>Alphaproteobacteria</taxon>
        <taxon>Hyphomicrobiales</taxon>
        <taxon>Beijerinckiaceae</taxon>
        <taxon>Methylocella</taxon>
    </lineage>
</organism>
<proteinExistence type="predicted"/>
<dbReference type="AlphaFoldDB" id="A0A8B6M5E9"/>